<evidence type="ECO:0000313" key="1">
    <source>
        <dbReference type="EMBL" id="JAH87519.1"/>
    </source>
</evidence>
<dbReference type="AlphaFoldDB" id="A0A0E9WAU7"/>
<dbReference type="EMBL" id="GBXM01021058">
    <property type="protein sequence ID" value="JAH87519.1"/>
    <property type="molecule type" value="Transcribed_RNA"/>
</dbReference>
<reference evidence="1" key="1">
    <citation type="submission" date="2014-11" db="EMBL/GenBank/DDBJ databases">
        <authorList>
            <person name="Amaro Gonzalez C."/>
        </authorList>
    </citation>
    <scope>NUCLEOTIDE SEQUENCE</scope>
</reference>
<reference evidence="1" key="2">
    <citation type="journal article" date="2015" name="Fish Shellfish Immunol.">
        <title>Early steps in the European eel (Anguilla anguilla)-Vibrio vulnificus interaction in the gills: Role of the RtxA13 toxin.</title>
        <authorList>
            <person name="Callol A."/>
            <person name="Pajuelo D."/>
            <person name="Ebbesson L."/>
            <person name="Teles M."/>
            <person name="MacKenzie S."/>
            <person name="Amaro C."/>
        </authorList>
    </citation>
    <scope>NUCLEOTIDE SEQUENCE</scope>
</reference>
<proteinExistence type="predicted"/>
<protein>
    <submittedName>
        <fullName evidence="1">Uncharacterized protein</fullName>
    </submittedName>
</protein>
<name>A0A0E9WAU7_ANGAN</name>
<organism evidence="1">
    <name type="scientific">Anguilla anguilla</name>
    <name type="common">European freshwater eel</name>
    <name type="synonym">Muraena anguilla</name>
    <dbReference type="NCBI Taxonomy" id="7936"/>
    <lineage>
        <taxon>Eukaryota</taxon>
        <taxon>Metazoa</taxon>
        <taxon>Chordata</taxon>
        <taxon>Craniata</taxon>
        <taxon>Vertebrata</taxon>
        <taxon>Euteleostomi</taxon>
        <taxon>Actinopterygii</taxon>
        <taxon>Neopterygii</taxon>
        <taxon>Teleostei</taxon>
        <taxon>Anguilliformes</taxon>
        <taxon>Anguillidae</taxon>
        <taxon>Anguilla</taxon>
    </lineage>
</organism>
<accession>A0A0E9WAU7</accession>
<sequence length="47" mass="5306">MCLYCTCFFLHCIRYHSHLHYCASWVLRPGTVAPQCVVGLRPGTGAH</sequence>